<protein>
    <submittedName>
        <fullName evidence="2">Uncharacterized protein</fullName>
    </submittedName>
</protein>
<dbReference type="EMBL" id="KQ965732">
    <property type="protein sequence ID" value="KXS21592.1"/>
    <property type="molecule type" value="Genomic_DNA"/>
</dbReference>
<organism evidence="2 3">
    <name type="scientific">Gonapodya prolifera (strain JEL478)</name>
    <name type="common">Monoblepharis prolifera</name>
    <dbReference type="NCBI Taxonomy" id="1344416"/>
    <lineage>
        <taxon>Eukaryota</taxon>
        <taxon>Fungi</taxon>
        <taxon>Fungi incertae sedis</taxon>
        <taxon>Chytridiomycota</taxon>
        <taxon>Chytridiomycota incertae sedis</taxon>
        <taxon>Monoblepharidomycetes</taxon>
        <taxon>Monoblepharidales</taxon>
        <taxon>Gonapodyaceae</taxon>
        <taxon>Gonapodya</taxon>
    </lineage>
</organism>
<evidence type="ECO:0000313" key="2">
    <source>
        <dbReference type="EMBL" id="KXS21592.1"/>
    </source>
</evidence>
<dbReference type="AlphaFoldDB" id="A0A139AXW6"/>
<sequence length="641" mass="68091">MDLAERCCYPYLNHVVLCNSVYPKTPGHEGPNQANLSRLLFYASSRPHKLPKIGRYIEARAKKDFYAARIGYVKITLTILEAIVQRCTDHLGLFLPYALSTLDEVVGTADLDLVIVATGAFTSLSRHIDYPSLLLSPDLSRQWMTLVKKYADMCESETGGKDARHRFRLSGLKALESLLASESLALTPGTETYVKVALPAAMKNMAVIPPDVEVDGLADEVAKTDANGGKEPPSLPPHHSIADDLITDAELSKIAERCAAEAAARIGATQGGARLVVGEVVAYLDSAPLWSRPPLVQHILHVLLHNLRPPHRALLAALVSSRLARSPPVPPAAIDALLAILTESIRTSSDAAPLAAMEALDAVSRGVGRAAAVVAGEASSEDMAGALPVAEAAAAAEGVAGAVARAVAEKNAGEVVGFLANRVRAAGIGKESSLAGRETRKVGMRCLVRVAREAGKVGGKGTVPMEVVEGMAAFVNDGEADTRVEFAKFLVEVLAPSPGSATESPLSPTPTHSLFVSDLLRRLHTQTLDSRSTPADYAAARAVLEAVAEGFEGGEGEAAGTAMQIQDDSLSRLSTLPSHLRAANGVVVAFFSRLARARRLEALRSHVEDVRRRREGKGEWPVGWDVEADSDSWGKMLGQLR</sequence>
<keyword evidence="3" id="KW-1185">Reference proteome</keyword>
<dbReference type="Pfam" id="PF21072">
    <property type="entry name" value="EFR3"/>
    <property type="match status" value="1"/>
</dbReference>
<accession>A0A139AXW6</accession>
<dbReference type="OMA" id="DMCESET"/>
<dbReference type="Proteomes" id="UP000070544">
    <property type="component" value="Unassembled WGS sequence"/>
</dbReference>
<evidence type="ECO:0000313" key="3">
    <source>
        <dbReference type="Proteomes" id="UP000070544"/>
    </source>
</evidence>
<dbReference type="PANTHER" id="PTHR47766:SF1">
    <property type="entry name" value="PROTEIN EFR3"/>
    <property type="match status" value="1"/>
</dbReference>
<dbReference type="PANTHER" id="PTHR47766">
    <property type="entry name" value="PROTEIN EFR3"/>
    <property type="match status" value="1"/>
</dbReference>
<proteinExistence type="inferred from homology"/>
<comment type="similarity">
    <text evidence="1">Belongs to the EFR3 family.</text>
</comment>
<dbReference type="GO" id="GO:0072659">
    <property type="term" value="P:protein localization to plasma membrane"/>
    <property type="evidence" value="ECO:0007669"/>
    <property type="project" value="InterPro"/>
</dbReference>
<name>A0A139AXW6_GONPJ</name>
<dbReference type="STRING" id="1344416.A0A139AXW6"/>
<dbReference type="InterPro" id="IPR049150">
    <property type="entry name" value="EFR3_HEAT-like_rpt"/>
</dbReference>
<dbReference type="InterPro" id="IPR039786">
    <property type="entry name" value="EFR3"/>
</dbReference>
<gene>
    <name evidence="2" type="ORF">M427DRAFT_274206</name>
</gene>
<evidence type="ECO:0000256" key="1">
    <source>
        <dbReference type="ARBA" id="ARBA00010216"/>
    </source>
</evidence>
<dbReference type="OrthoDB" id="19232at2759"/>
<reference evidence="2 3" key="1">
    <citation type="journal article" date="2015" name="Genome Biol. Evol.">
        <title>Phylogenomic analyses indicate that early fungi evolved digesting cell walls of algal ancestors of land plants.</title>
        <authorList>
            <person name="Chang Y."/>
            <person name="Wang S."/>
            <person name="Sekimoto S."/>
            <person name="Aerts A.L."/>
            <person name="Choi C."/>
            <person name="Clum A."/>
            <person name="LaButti K.M."/>
            <person name="Lindquist E.A."/>
            <person name="Yee Ngan C."/>
            <person name="Ohm R.A."/>
            <person name="Salamov A.A."/>
            <person name="Grigoriev I.V."/>
            <person name="Spatafora J.W."/>
            <person name="Berbee M.L."/>
        </authorList>
    </citation>
    <scope>NUCLEOTIDE SEQUENCE [LARGE SCALE GENOMIC DNA]</scope>
    <source>
        <strain evidence="2 3">JEL478</strain>
    </source>
</reference>